<reference evidence="2 3" key="1">
    <citation type="submission" date="2017-07" db="EMBL/GenBank/DDBJ databases">
        <authorList>
            <person name="Talla V."/>
            <person name="Backstrom N."/>
        </authorList>
    </citation>
    <scope>NUCLEOTIDE SEQUENCE [LARGE SCALE GENOMIC DNA]</scope>
</reference>
<dbReference type="Proteomes" id="UP000324832">
    <property type="component" value="Unassembled WGS sequence"/>
</dbReference>
<evidence type="ECO:0000256" key="1">
    <source>
        <dbReference type="SAM" id="MobiDB-lite"/>
    </source>
</evidence>
<feature type="region of interest" description="Disordered" evidence="1">
    <location>
        <begin position="30"/>
        <end position="51"/>
    </location>
</feature>
<protein>
    <submittedName>
        <fullName evidence="2">Uncharacterized protein</fullName>
    </submittedName>
</protein>
<sequence length="128" mass="14078">MCIRISVVNPYEFGKVKKIAVVEIRSRNQRRTSPRKCRSPAPARSHEASRGFARPKCGVALMRRIGDEVARWPGVSVSVRISRSSRFGCVCECECPCAAVCVGYLRASGNVCCVGTMREQEGDGPESR</sequence>
<proteinExistence type="predicted"/>
<dbReference type="EMBL" id="FZQP02006816">
    <property type="protein sequence ID" value="VVD03970.1"/>
    <property type="molecule type" value="Genomic_DNA"/>
</dbReference>
<evidence type="ECO:0000313" key="3">
    <source>
        <dbReference type="Proteomes" id="UP000324832"/>
    </source>
</evidence>
<name>A0A5E4R2F0_9NEOP</name>
<organism evidence="2 3">
    <name type="scientific">Leptidea sinapis</name>
    <dbReference type="NCBI Taxonomy" id="189913"/>
    <lineage>
        <taxon>Eukaryota</taxon>
        <taxon>Metazoa</taxon>
        <taxon>Ecdysozoa</taxon>
        <taxon>Arthropoda</taxon>
        <taxon>Hexapoda</taxon>
        <taxon>Insecta</taxon>
        <taxon>Pterygota</taxon>
        <taxon>Neoptera</taxon>
        <taxon>Endopterygota</taxon>
        <taxon>Lepidoptera</taxon>
        <taxon>Glossata</taxon>
        <taxon>Ditrysia</taxon>
        <taxon>Papilionoidea</taxon>
        <taxon>Pieridae</taxon>
        <taxon>Dismorphiinae</taxon>
        <taxon>Leptidea</taxon>
    </lineage>
</organism>
<gene>
    <name evidence="2" type="ORF">LSINAPIS_LOCUS13845</name>
</gene>
<dbReference type="AlphaFoldDB" id="A0A5E4R2F0"/>
<accession>A0A5E4R2F0</accession>
<evidence type="ECO:0000313" key="2">
    <source>
        <dbReference type="EMBL" id="VVD03970.1"/>
    </source>
</evidence>
<keyword evidence="3" id="KW-1185">Reference proteome</keyword>